<dbReference type="InterPro" id="IPR033753">
    <property type="entry name" value="GCV_H/Fam206"/>
</dbReference>
<dbReference type="OrthoDB" id="10264154at2759"/>
<evidence type="ECO:0000313" key="1">
    <source>
        <dbReference type="EMBL" id="TNV76661.1"/>
    </source>
</evidence>
<name>A0A8J8NM35_HALGN</name>
<dbReference type="InterPro" id="IPR011053">
    <property type="entry name" value="Single_hybrid_motif"/>
</dbReference>
<dbReference type="GO" id="GO:0005739">
    <property type="term" value="C:mitochondrion"/>
    <property type="evidence" value="ECO:0007669"/>
    <property type="project" value="TreeGrafter"/>
</dbReference>
<keyword evidence="2" id="KW-1185">Reference proteome</keyword>
<dbReference type="GO" id="GO:0005960">
    <property type="term" value="C:glycine cleavage complex"/>
    <property type="evidence" value="ECO:0007669"/>
    <property type="project" value="InterPro"/>
</dbReference>
<dbReference type="EMBL" id="RRYP01013181">
    <property type="protein sequence ID" value="TNV76661.1"/>
    <property type="molecule type" value="Genomic_DNA"/>
</dbReference>
<dbReference type="PANTHER" id="PTHR11715">
    <property type="entry name" value="GLYCINE CLEAVAGE SYSTEM H PROTEIN"/>
    <property type="match status" value="1"/>
</dbReference>
<dbReference type="Proteomes" id="UP000785679">
    <property type="component" value="Unassembled WGS sequence"/>
</dbReference>
<dbReference type="GO" id="GO:0009249">
    <property type="term" value="P:protein lipoylation"/>
    <property type="evidence" value="ECO:0007669"/>
    <property type="project" value="TreeGrafter"/>
</dbReference>
<dbReference type="Gene3D" id="2.40.50.100">
    <property type="match status" value="1"/>
</dbReference>
<dbReference type="PANTHER" id="PTHR11715:SF3">
    <property type="entry name" value="GLYCINE CLEAVAGE SYSTEM H PROTEIN-RELATED"/>
    <property type="match status" value="1"/>
</dbReference>
<evidence type="ECO:0000313" key="2">
    <source>
        <dbReference type="Proteomes" id="UP000785679"/>
    </source>
</evidence>
<sequence length="222" mass="25376">MLKRVPTQPLNSFKPLIVPLRMFTVYKKFTKEHDWLEYDTDTREAKIGLTNRALQEFGYITHVNLPKVGTKIEKYGDIYDLQINNRAPAIILSVFRGEIKKHNPLLKSIAIDILNNSPETEGWILSAEVFDRSDITDLMDEGQYQKYCESLPKILVNDSKKDDGVTMRQFAGLAVLLAGYPFLAERIGGDAFCSERRGQNKTEAIKQTEIQKSSIEQPHNKK</sequence>
<organism evidence="1 2">
    <name type="scientific">Halteria grandinella</name>
    <dbReference type="NCBI Taxonomy" id="5974"/>
    <lineage>
        <taxon>Eukaryota</taxon>
        <taxon>Sar</taxon>
        <taxon>Alveolata</taxon>
        <taxon>Ciliophora</taxon>
        <taxon>Intramacronucleata</taxon>
        <taxon>Spirotrichea</taxon>
        <taxon>Stichotrichia</taxon>
        <taxon>Sporadotrichida</taxon>
        <taxon>Halteriidae</taxon>
        <taxon>Halteria</taxon>
    </lineage>
</organism>
<dbReference type="Pfam" id="PF01597">
    <property type="entry name" value="GCV_H"/>
    <property type="match status" value="1"/>
</dbReference>
<reference evidence="1" key="1">
    <citation type="submission" date="2019-06" db="EMBL/GenBank/DDBJ databases">
        <authorList>
            <person name="Zheng W."/>
        </authorList>
    </citation>
    <scope>NUCLEOTIDE SEQUENCE</scope>
    <source>
        <strain evidence="1">QDHG01</strain>
    </source>
</reference>
<dbReference type="GO" id="GO:0019464">
    <property type="term" value="P:glycine decarboxylation via glycine cleavage system"/>
    <property type="evidence" value="ECO:0007669"/>
    <property type="project" value="InterPro"/>
</dbReference>
<dbReference type="InterPro" id="IPR002930">
    <property type="entry name" value="GCV_H"/>
</dbReference>
<protein>
    <recommendedName>
        <fullName evidence="3">Glycine cleavage system H protein</fullName>
    </recommendedName>
</protein>
<accession>A0A8J8NM35</accession>
<gene>
    <name evidence="1" type="ORF">FGO68_gene13929</name>
</gene>
<proteinExistence type="predicted"/>
<dbReference type="SUPFAM" id="SSF51230">
    <property type="entry name" value="Single hybrid motif"/>
    <property type="match status" value="1"/>
</dbReference>
<dbReference type="AlphaFoldDB" id="A0A8J8NM35"/>
<evidence type="ECO:0008006" key="3">
    <source>
        <dbReference type="Google" id="ProtNLM"/>
    </source>
</evidence>
<comment type="caution">
    <text evidence="1">The sequence shown here is derived from an EMBL/GenBank/DDBJ whole genome shotgun (WGS) entry which is preliminary data.</text>
</comment>